<dbReference type="InterPro" id="IPR049942">
    <property type="entry name" value="DML1/Misato"/>
</dbReference>
<comment type="similarity">
    <text evidence="3">Belongs to the misato family.</text>
</comment>
<keyword evidence="8" id="KW-1185">Reference proteome</keyword>
<dbReference type="InterPro" id="IPR019605">
    <property type="entry name" value="Misato_II_tubulin-like"/>
</dbReference>
<dbReference type="Pfam" id="PF14881">
    <property type="entry name" value="Tubulin_3"/>
    <property type="match status" value="1"/>
</dbReference>
<dbReference type="Gene3D" id="3.40.50.1440">
    <property type="entry name" value="Tubulin/FtsZ, GTPase domain"/>
    <property type="match status" value="1"/>
</dbReference>
<comment type="function">
    <text evidence="1">Involved in the partitioning of the mitochondrial organelle and mitochondrial DNA (mtDNA) inheritance.</text>
</comment>
<evidence type="ECO:0000313" key="8">
    <source>
        <dbReference type="Proteomes" id="UP000813444"/>
    </source>
</evidence>
<feature type="domain" description="Misato Segment II tubulin-like" evidence="5">
    <location>
        <begin position="2"/>
        <end position="113"/>
    </location>
</feature>
<keyword evidence="4" id="KW-0496">Mitochondrion</keyword>
<comment type="subcellular location">
    <subcellularLocation>
        <location evidence="2">Mitochondrion</location>
    </subcellularLocation>
</comment>
<dbReference type="GO" id="GO:0005739">
    <property type="term" value="C:mitochondrion"/>
    <property type="evidence" value="ECO:0007669"/>
    <property type="project" value="UniProtKB-SubCell"/>
</dbReference>
<gene>
    <name evidence="7" type="ORF">B0I35DRAFT_268558</name>
</gene>
<reference evidence="7" key="1">
    <citation type="journal article" date="2021" name="Nat. Commun.">
        <title>Genetic determinants of endophytism in the Arabidopsis root mycobiome.</title>
        <authorList>
            <person name="Mesny F."/>
            <person name="Miyauchi S."/>
            <person name="Thiergart T."/>
            <person name="Pickel B."/>
            <person name="Atanasova L."/>
            <person name="Karlsson M."/>
            <person name="Huettel B."/>
            <person name="Barry K.W."/>
            <person name="Haridas S."/>
            <person name="Chen C."/>
            <person name="Bauer D."/>
            <person name="Andreopoulos W."/>
            <person name="Pangilinan J."/>
            <person name="LaButti K."/>
            <person name="Riley R."/>
            <person name="Lipzen A."/>
            <person name="Clum A."/>
            <person name="Drula E."/>
            <person name="Henrissat B."/>
            <person name="Kohler A."/>
            <person name="Grigoriev I.V."/>
            <person name="Martin F.M."/>
            <person name="Hacquard S."/>
        </authorList>
    </citation>
    <scope>NUCLEOTIDE SEQUENCE</scope>
    <source>
        <strain evidence="7">MPI-CAGE-CH-0235</strain>
    </source>
</reference>
<dbReference type="SUPFAM" id="SSF52490">
    <property type="entry name" value="Tubulin nucleotide-binding domain-like"/>
    <property type="match status" value="1"/>
</dbReference>
<dbReference type="OrthoDB" id="271881at2759"/>
<accession>A0A8K0WQM4</accession>
<dbReference type="AlphaFoldDB" id="A0A8K0WQM4"/>
<dbReference type="CDD" id="cd06060">
    <property type="entry name" value="misato"/>
    <property type="match status" value="1"/>
</dbReference>
<name>A0A8K0WQM4_9HYPO</name>
<evidence type="ECO:0000256" key="2">
    <source>
        <dbReference type="ARBA" id="ARBA00004173"/>
    </source>
</evidence>
<dbReference type="EMBL" id="JAGPNK010000009">
    <property type="protein sequence ID" value="KAH7313264.1"/>
    <property type="molecule type" value="Genomic_DNA"/>
</dbReference>
<evidence type="ECO:0000256" key="3">
    <source>
        <dbReference type="ARBA" id="ARBA00008507"/>
    </source>
</evidence>
<dbReference type="InterPro" id="IPR036525">
    <property type="entry name" value="Tubulin/FtsZ_GTPase_sf"/>
</dbReference>
<dbReference type="Proteomes" id="UP000813444">
    <property type="component" value="Unassembled WGS sequence"/>
</dbReference>
<dbReference type="PANTHER" id="PTHR13391:SF0">
    <property type="entry name" value="PROTEIN MISATO HOMOLOG 1"/>
    <property type="match status" value="1"/>
</dbReference>
<dbReference type="GO" id="GO:0007005">
    <property type="term" value="P:mitochondrion organization"/>
    <property type="evidence" value="ECO:0007669"/>
    <property type="project" value="InterPro"/>
</dbReference>
<dbReference type="PANTHER" id="PTHR13391">
    <property type="entry name" value="MITOCHONDRIAL DISTRIBUTION REGULATOR MISATO"/>
    <property type="match status" value="1"/>
</dbReference>
<evidence type="ECO:0000259" key="5">
    <source>
        <dbReference type="Pfam" id="PF10644"/>
    </source>
</evidence>
<dbReference type="Pfam" id="PF10644">
    <property type="entry name" value="Misat_Tub_SegII"/>
    <property type="match status" value="1"/>
</dbReference>
<sequence>MREIITLQLGNLSNYVANHFWNAQESYFTYSEQDSSPVDHNIHWRTGLGSDGSDTFLPRTVIYDLKGGFGTLKKINALYEDASQVSASSTWGGPSAVHKQEALHPSAYQQSLDAGTEAPRLTKSSVRYWSDFSRVYYHPKSLVQLYDYELNSTIMPFERHSMGIELFHSLDKEHDIVDRDWRPFVEECDQMQGMQVLSTIDDAWGGFASSYVEALRDEYPKTCIWLWGIQNPILSAPRDKRQLRLANTAQALTRTREHASIMVPLAVPEGDLPSSIGLDASSSWHSSALLATAVETASLPSRLKQQSTSKTASLSDMAESLNVAGNQTLATMKMTVGPKAAPSDDDGLNISLSRLGLMKPQTRSRDPRVFGLLSVYRGTKIDTEEDEAQDAKAKRRIIGNTVIQRYTTDLGFPSLDSFPSIYTDKTEDDSRMNVRATVSTDDSIVEQMRTLRSHVTWSVGPDERETLSNDLAEMADAYHDDWSSGSDEDDDDL</sequence>
<feature type="domain" description="DML1/Misato tubulin" evidence="6">
    <location>
        <begin position="118"/>
        <end position="303"/>
    </location>
</feature>
<evidence type="ECO:0000256" key="4">
    <source>
        <dbReference type="ARBA" id="ARBA00023128"/>
    </source>
</evidence>
<evidence type="ECO:0000256" key="1">
    <source>
        <dbReference type="ARBA" id="ARBA00003757"/>
    </source>
</evidence>
<comment type="caution">
    <text evidence="7">The sequence shown here is derived from an EMBL/GenBank/DDBJ whole genome shotgun (WGS) entry which is preliminary data.</text>
</comment>
<organism evidence="7 8">
    <name type="scientific">Stachybotrys elegans</name>
    <dbReference type="NCBI Taxonomy" id="80388"/>
    <lineage>
        <taxon>Eukaryota</taxon>
        <taxon>Fungi</taxon>
        <taxon>Dikarya</taxon>
        <taxon>Ascomycota</taxon>
        <taxon>Pezizomycotina</taxon>
        <taxon>Sordariomycetes</taxon>
        <taxon>Hypocreomycetidae</taxon>
        <taxon>Hypocreales</taxon>
        <taxon>Stachybotryaceae</taxon>
        <taxon>Stachybotrys</taxon>
    </lineage>
</organism>
<evidence type="ECO:0000259" key="6">
    <source>
        <dbReference type="Pfam" id="PF14881"/>
    </source>
</evidence>
<proteinExistence type="inferred from homology"/>
<dbReference type="InterPro" id="IPR029209">
    <property type="entry name" value="DML1/Misato_tubulin"/>
</dbReference>
<protein>
    <submittedName>
        <fullName evidence="7">Tubulin domain-containing protein</fullName>
    </submittedName>
</protein>
<evidence type="ECO:0000313" key="7">
    <source>
        <dbReference type="EMBL" id="KAH7313264.1"/>
    </source>
</evidence>